<dbReference type="PANTHER" id="PTHR15239">
    <property type="entry name" value="NUCLEAR EXPORT MEDIATOR FACTOR NEMF"/>
    <property type="match status" value="1"/>
</dbReference>
<dbReference type="AlphaFoldDB" id="A0A7J4IV89"/>
<evidence type="ECO:0000313" key="3">
    <source>
        <dbReference type="Proteomes" id="UP000577419"/>
    </source>
</evidence>
<dbReference type="GO" id="GO:0000049">
    <property type="term" value="F:tRNA binding"/>
    <property type="evidence" value="ECO:0007669"/>
    <property type="project" value="TreeGrafter"/>
</dbReference>
<dbReference type="EMBL" id="DUFG01000013">
    <property type="protein sequence ID" value="HIH08145.1"/>
    <property type="molecule type" value="Genomic_DNA"/>
</dbReference>
<dbReference type="InterPro" id="IPR051608">
    <property type="entry name" value="RQC_Subunit_NEMF"/>
</dbReference>
<dbReference type="PANTHER" id="PTHR15239:SF6">
    <property type="entry name" value="RIBOSOME QUALITY CONTROL COMPLEX SUBUNIT NEMF"/>
    <property type="match status" value="1"/>
</dbReference>
<sequence length="270" mass="30291">MQLAIDLKKSLQQNADLYYQKSKKAKKKLAGLSKAIPLIEGKIAEAEEKNALKAESREITRKKKRQWFERFHWFRTSDGLLVVAGRDAGSNEALVKKHMEDGDLYFHAEIFGAPHTILKTEKNSAPKKSLEEASVFAAVFSRAWKQKLATADVYSVMPEQVSKKAPAGEALGAGAFMIYGKRNWFRKTKLEFAIGAMKENGEWKVISGPLSAVKKNSAFFFKVEQGQQSKGETAKQLRKLFEEKAGAKNVFELDEIISMLPNGDLTVQME</sequence>
<dbReference type="GO" id="GO:0043023">
    <property type="term" value="F:ribosomal large subunit binding"/>
    <property type="evidence" value="ECO:0007669"/>
    <property type="project" value="TreeGrafter"/>
</dbReference>
<dbReference type="Proteomes" id="UP000577419">
    <property type="component" value="Unassembled WGS sequence"/>
</dbReference>
<dbReference type="InterPro" id="IPR008532">
    <property type="entry name" value="NFACT_RNA-bd"/>
</dbReference>
<dbReference type="GO" id="GO:1990112">
    <property type="term" value="C:RQC complex"/>
    <property type="evidence" value="ECO:0007669"/>
    <property type="project" value="TreeGrafter"/>
</dbReference>
<organism evidence="2 3">
    <name type="scientific">Candidatus Iainarchaeum sp</name>
    <dbReference type="NCBI Taxonomy" id="3101447"/>
    <lineage>
        <taxon>Archaea</taxon>
        <taxon>Candidatus Iainarchaeota</taxon>
        <taxon>Candidatus Iainarchaeia</taxon>
        <taxon>Candidatus Iainarchaeales</taxon>
        <taxon>Candidatus Iainarchaeaceae</taxon>
        <taxon>Candidatus Iainarchaeum</taxon>
    </lineage>
</organism>
<reference evidence="3" key="1">
    <citation type="journal article" date="2020" name="bioRxiv">
        <title>A rank-normalized archaeal taxonomy based on genome phylogeny resolves widespread incomplete and uneven classifications.</title>
        <authorList>
            <person name="Rinke C."/>
            <person name="Chuvochina M."/>
            <person name="Mussig A.J."/>
            <person name="Chaumeil P.-A."/>
            <person name="Waite D.W."/>
            <person name="Whitman W.B."/>
            <person name="Parks D.H."/>
            <person name="Hugenholtz P."/>
        </authorList>
    </citation>
    <scope>NUCLEOTIDE SEQUENCE [LARGE SCALE GENOMIC DNA]</scope>
</reference>
<evidence type="ECO:0000259" key="1">
    <source>
        <dbReference type="Pfam" id="PF05670"/>
    </source>
</evidence>
<comment type="caution">
    <text evidence="2">The sequence shown here is derived from an EMBL/GenBank/DDBJ whole genome shotgun (WGS) entry which is preliminary data.</text>
</comment>
<proteinExistence type="predicted"/>
<feature type="domain" description="NFACT RNA-binding" evidence="1">
    <location>
        <begin position="71"/>
        <end position="180"/>
    </location>
</feature>
<name>A0A7J4IV89_9ARCH</name>
<protein>
    <submittedName>
        <fullName evidence="2">DUF814 domain-containing protein</fullName>
    </submittedName>
</protein>
<accession>A0A7J4IV89</accession>
<evidence type="ECO:0000313" key="2">
    <source>
        <dbReference type="EMBL" id="HIH08145.1"/>
    </source>
</evidence>
<gene>
    <name evidence="2" type="ORF">HA237_02115</name>
</gene>
<dbReference type="Pfam" id="PF05670">
    <property type="entry name" value="NFACT-R_1"/>
    <property type="match status" value="1"/>
</dbReference>
<dbReference type="GO" id="GO:0072344">
    <property type="term" value="P:rescue of stalled ribosome"/>
    <property type="evidence" value="ECO:0007669"/>
    <property type="project" value="TreeGrafter"/>
</dbReference>